<evidence type="ECO:0000313" key="2">
    <source>
        <dbReference type="Proteomes" id="UP000007266"/>
    </source>
</evidence>
<reference evidence="1 2" key="1">
    <citation type="journal article" date="2008" name="Nature">
        <title>The genome of the model beetle and pest Tribolium castaneum.</title>
        <authorList>
            <consortium name="Tribolium Genome Sequencing Consortium"/>
            <person name="Richards S."/>
            <person name="Gibbs R.A."/>
            <person name="Weinstock G.M."/>
            <person name="Brown S.J."/>
            <person name="Denell R."/>
            <person name="Beeman R.W."/>
            <person name="Gibbs R."/>
            <person name="Beeman R.W."/>
            <person name="Brown S.J."/>
            <person name="Bucher G."/>
            <person name="Friedrich M."/>
            <person name="Grimmelikhuijzen C.J."/>
            <person name="Klingler M."/>
            <person name="Lorenzen M."/>
            <person name="Richards S."/>
            <person name="Roth S."/>
            <person name="Schroder R."/>
            <person name="Tautz D."/>
            <person name="Zdobnov E.M."/>
            <person name="Muzny D."/>
            <person name="Gibbs R.A."/>
            <person name="Weinstock G.M."/>
            <person name="Attaway T."/>
            <person name="Bell S."/>
            <person name="Buhay C.J."/>
            <person name="Chandrabose M.N."/>
            <person name="Chavez D."/>
            <person name="Clerk-Blankenburg K.P."/>
            <person name="Cree A."/>
            <person name="Dao M."/>
            <person name="Davis C."/>
            <person name="Chacko J."/>
            <person name="Dinh H."/>
            <person name="Dugan-Rocha S."/>
            <person name="Fowler G."/>
            <person name="Garner T.T."/>
            <person name="Garnes J."/>
            <person name="Gnirke A."/>
            <person name="Hawes A."/>
            <person name="Hernandez J."/>
            <person name="Hines S."/>
            <person name="Holder M."/>
            <person name="Hume J."/>
            <person name="Jhangiani S.N."/>
            <person name="Joshi V."/>
            <person name="Khan Z.M."/>
            <person name="Jackson L."/>
            <person name="Kovar C."/>
            <person name="Kowis A."/>
            <person name="Lee S."/>
            <person name="Lewis L.R."/>
            <person name="Margolis J."/>
            <person name="Morgan M."/>
            <person name="Nazareth L.V."/>
            <person name="Nguyen N."/>
            <person name="Okwuonu G."/>
            <person name="Parker D."/>
            <person name="Richards S."/>
            <person name="Ruiz S.J."/>
            <person name="Santibanez J."/>
            <person name="Savard J."/>
            <person name="Scherer S.E."/>
            <person name="Schneider B."/>
            <person name="Sodergren E."/>
            <person name="Tautz D."/>
            <person name="Vattahil S."/>
            <person name="Villasana D."/>
            <person name="White C.S."/>
            <person name="Wright R."/>
            <person name="Park Y."/>
            <person name="Beeman R.W."/>
            <person name="Lord J."/>
            <person name="Oppert B."/>
            <person name="Lorenzen M."/>
            <person name="Brown S."/>
            <person name="Wang L."/>
            <person name="Savard J."/>
            <person name="Tautz D."/>
            <person name="Richards S."/>
            <person name="Weinstock G."/>
            <person name="Gibbs R.A."/>
            <person name="Liu Y."/>
            <person name="Worley K."/>
            <person name="Weinstock G."/>
            <person name="Elsik C.G."/>
            <person name="Reese J.T."/>
            <person name="Elhaik E."/>
            <person name="Landan G."/>
            <person name="Graur D."/>
            <person name="Arensburger P."/>
            <person name="Atkinson P."/>
            <person name="Beeman R.W."/>
            <person name="Beidler J."/>
            <person name="Brown S.J."/>
            <person name="Demuth J.P."/>
            <person name="Drury D.W."/>
            <person name="Du Y.Z."/>
            <person name="Fujiwara H."/>
            <person name="Lorenzen M."/>
            <person name="Maselli V."/>
            <person name="Osanai M."/>
            <person name="Park Y."/>
            <person name="Robertson H.M."/>
            <person name="Tu Z."/>
            <person name="Wang J.J."/>
            <person name="Wang S."/>
            <person name="Richards S."/>
            <person name="Song H."/>
            <person name="Zhang L."/>
            <person name="Sodergren E."/>
            <person name="Werner D."/>
            <person name="Stanke M."/>
            <person name="Morgenstern B."/>
            <person name="Solovyev V."/>
            <person name="Kosarev P."/>
            <person name="Brown G."/>
            <person name="Chen H.C."/>
            <person name="Ermolaeva O."/>
            <person name="Hlavina W."/>
            <person name="Kapustin Y."/>
            <person name="Kiryutin B."/>
            <person name="Kitts P."/>
            <person name="Maglott D."/>
            <person name="Pruitt K."/>
            <person name="Sapojnikov V."/>
            <person name="Souvorov A."/>
            <person name="Mackey A.J."/>
            <person name="Waterhouse R.M."/>
            <person name="Wyder S."/>
            <person name="Zdobnov E.M."/>
            <person name="Zdobnov E.M."/>
            <person name="Wyder S."/>
            <person name="Kriventseva E.V."/>
            <person name="Kadowaki T."/>
            <person name="Bork P."/>
            <person name="Aranda M."/>
            <person name="Bao R."/>
            <person name="Beermann A."/>
            <person name="Berns N."/>
            <person name="Bolognesi R."/>
            <person name="Bonneton F."/>
            <person name="Bopp D."/>
            <person name="Brown S.J."/>
            <person name="Bucher G."/>
            <person name="Butts T."/>
            <person name="Chaumot A."/>
            <person name="Denell R.E."/>
            <person name="Ferrier D.E."/>
            <person name="Friedrich M."/>
            <person name="Gordon C.M."/>
            <person name="Jindra M."/>
            <person name="Klingler M."/>
            <person name="Lan Q."/>
            <person name="Lattorff H.M."/>
            <person name="Laudet V."/>
            <person name="von Levetsow C."/>
            <person name="Liu Z."/>
            <person name="Lutz R."/>
            <person name="Lynch J.A."/>
            <person name="da Fonseca R.N."/>
            <person name="Posnien N."/>
            <person name="Reuter R."/>
            <person name="Roth S."/>
            <person name="Savard J."/>
            <person name="Schinko J.B."/>
            <person name="Schmitt C."/>
            <person name="Schoppmeier M."/>
            <person name="Schroder R."/>
            <person name="Shippy T.D."/>
            <person name="Simonnet F."/>
            <person name="Marques-Souza H."/>
            <person name="Tautz D."/>
            <person name="Tomoyasu Y."/>
            <person name="Trauner J."/>
            <person name="Van der Zee M."/>
            <person name="Vervoort M."/>
            <person name="Wittkopp N."/>
            <person name="Wimmer E.A."/>
            <person name="Yang X."/>
            <person name="Jones A.K."/>
            <person name="Sattelle D.B."/>
            <person name="Ebert P.R."/>
            <person name="Nelson D."/>
            <person name="Scott J.G."/>
            <person name="Beeman R.W."/>
            <person name="Muthukrishnan S."/>
            <person name="Kramer K.J."/>
            <person name="Arakane Y."/>
            <person name="Beeman R.W."/>
            <person name="Zhu Q."/>
            <person name="Hogenkamp D."/>
            <person name="Dixit R."/>
            <person name="Oppert B."/>
            <person name="Jiang H."/>
            <person name="Zou Z."/>
            <person name="Marshall J."/>
            <person name="Elpidina E."/>
            <person name="Vinokurov K."/>
            <person name="Oppert C."/>
            <person name="Zou Z."/>
            <person name="Evans J."/>
            <person name="Lu Z."/>
            <person name="Zhao P."/>
            <person name="Sumathipala N."/>
            <person name="Altincicek B."/>
            <person name="Vilcinskas A."/>
            <person name="Williams M."/>
            <person name="Hultmark D."/>
            <person name="Hetru C."/>
            <person name="Jiang H."/>
            <person name="Grimmelikhuijzen C.J."/>
            <person name="Hauser F."/>
            <person name="Cazzamali G."/>
            <person name="Williamson M."/>
            <person name="Park Y."/>
            <person name="Li B."/>
            <person name="Tanaka Y."/>
            <person name="Predel R."/>
            <person name="Neupert S."/>
            <person name="Schachtner J."/>
            <person name="Verleyen P."/>
            <person name="Raible F."/>
            <person name="Bork P."/>
            <person name="Friedrich M."/>
            <person name="Walden K.K."/>
            <person name="Robertson H.M."/>
            <person name="Angeli S."/>
            <person name="Foret S."/>
            <person name="Bucher G."/>
            <person name="Schuetz S."/>
            <person name="Maleszka R."/>
            <person name="Wimmer E.A."/>
            <person name="Beeman R.W."/>
            <person name="Lorenzen M."/>
            <person name="Tomoyasu Y."/>
            <person name="Miller S.C."/>
            <person name="Grossmann D."/>
            <person name="Bucher G."/>
        </authorList>
    </citation>
    <scope>NUCLEOTIDE SEQUENCE [LARGE SCALE GENOMIC DNA]</scope>
    <source>
        <strain evidence="1 2">Georgia GA2</strain>
    </source>
</reference>
<reference evidence="1 2" key="2">
    <citation type="journal article" date="2010" name="Nucleic Acids Res.">
        <title>BeetleBase in 2010: revisions to provide comprehensive genomic information for Tribolium castaneum.</title>
        <authorList>
            <person name="Kim H.S."/>
            <person name="Murphy T."/>
            <person name="Xia J."/>
            <person name="Caragea D."/>
            <person name="Park Y."/>
            <person name="Beeman R.W."/>
            <person name="Lorenzen M.D."/>
            <person name="Butcher S."/>
            <person name="Manak J.R."/>
            <person name="Brown S.J."/>
        </authorList>
    </citation>
    <scope>GENOME REANNOTATION</scope>
    <source>
        <strain evidence="1 2">Georgia GA2</strain>
    </source>
</reference>
<sequence>MTSFCFLKKSGSEIMFTLRGFCIIKPRGNISYPDVGKHRSSIRVSLLEIWFKSEVETQLETSYVRQLWSCRNFILPMTFSMYKIGTT</sequence>
<proteinExistence type="predicted"/>
<evidence type="ECO:0000313" key="1">
    <source>
        <dbReference type="EMBL" id="EEZ98134.1"/>
    </source>
</evidence>
<keyword evidence="2" id="KW-1185">Reference proteome</keyword>
<dbReference type="Proteomes" id="UP000007266">
    <property type="component" value="Linkage group 2"/>
</dbReference>
<name>D6W9L6_TRICA</name>
<dbReference type="EMBL" id="KQ971312">
    <property type="protein sequence ID" value="EEZ98134.1"/>
    <property type="molecule type" value="Genomic_DNA"/>
</dbReference>
<organism evidence="1 2">
    <name type="scientific">Tribolium castaneum</name>
    <name type="common">Red flour beetle</name>
    <dbReference type="NCBI Taxonomy" id="7070"/>
    <lineage>
        <taxon>Eukaryota</taxon>
        <taxon>Metazoa</taxon>
        <taxon>Ecdysozoa</taxon>
        <taxon>Arthropoda</taxon>
        <taxon>Hexapoda</taxon>
        <taxon>Insecta</taxon>
        <taxon>Pterygota</taxon>
        <taxon>Neoptera</taxon>
        <taxon>Endopterygota</taxon>
        <taxon>Coleoptera</taxon>
        <taxon>Polyphaga</taxon>
        <taxon>Cucujiformia</taxon>
        <taxon>Tenebrionidae</taxon>
        <taxon>Tenebrionidae incertae sedis</taxon>
        <taxon>Tribolium</taxon>
    </lineage>
</organism>
<accession>D6W9L6</accession>
<gene>
    <name evidence="1" type="primary">GLEAN_00559</name>
    <name evidence="1" type="ORF">TcasGA2_TC000559</name>
</gene>
<protein>
    <submittedName>
        <fullName evidence="1">Uncharacterized protein</fullName>
    </submittedName>
</protein>
<dbReference type="HOGENOM" id="CLU_2486241_0_0_1"/>
<dbReference type="AlphaFoldDB" id="D6W9L6"/>